<comment type="caution">
    <text evidence="1">The sequence shown here is derived from an EMBL/GenBank/DDBJ whole genome shotgun (WGS) entry which is preliminary data.</text>
</comment>
<dbReference type="AlphaFoldDB" id="A0A5M3Q5M7"/>
<reference evidence="1 2" key="1">
    <citation type="journal article" date="2019" name="J. Gen. Appl. Microbiol.">
        <title>Aerobic degradation of cis-dichloroethene by the marine bacterium Marinobacter salsuginis strain 5N-3.</title>
        <authorList>
            <person name="Inoue Y."/>
            <person name="Fukunaga Y."/>
            <person name="Katsumata H."/>
            <person name="Ohji S."/>
            <person name="Hosoyama A."/>
            <person name="Mori K."/>
            <person name="Ando K."/>
        </authorList>
    </citation>
    <scope>NUCLEOTIDE SEQUENCE [LARGE SCALE GENOMIC DNA]</scope>
    <source>
        <strain evidence="1 2">NBRC 109114</strain>
    </source>
</reference>
<gene>
    <name evidence="1" type="ORF">MSSD14B_41250</name>
</gene>
<organism evidence="1 2">
    <name type="scientific">Marinobacter salsuginis</name>
    <dbReference type="NCBI Taxonomy" id="418719"/>
    <lineage>
        <taxon>Bacteria</taxon>
        <taxon>Pseudomonadati</taxon>
        <taxon>Pseudomonadota</taxon>
        <taxon>Gammaproteobacteria</taxon>
        <taxon>Pseudomonadales</taxon>
        <taxon>Marinobacteraceae</taxon>
        <taxon>Marinobacter</taxon>
    </lineage>
</organism>
<dbReference type="Proteomes" id="UP000387223">
    <property type="component" value="Unassembled WGS sequence"/>
</dbReference>
<accession>A0A5M3Q5M7</accession>
<sequence>MLTSDHRIEGLGPSIRCDGPDSQTVCLYSVDNGEIKAIGAAELNVSTSPWELKRAIAPGHGYRFFEMLIELSGENGIRPTTQGGEVTPRASGVFQKLYMAKQIEHRPVNGLHFERWLNCAYYSINPDQLSDVPLKNHERWIQQSRCRFLRWMNKLDIDDRGVLSSASTLLRKVADLYQRDEEGHMSIVRYAAKLLGAEYRRIGTPHISQLKAGSRLPGFKVDASPNCQWYLFDSLSTAQSHAALWGKKVEYKYFESATPIIHVDLHRLVEGNELLRSKVISRLGMNSAWQFIGLYWGIVSGELGEKRSAGFRDNSQIYFQEGALNPSSSS</sequence>
<proteinExistence type="predicted"/>
<evidence type="ECO:0000313" key="2">
    <source>
        <dbReference type="Proteomes" id="UP000387223"/>
    </source>
</evidence>
<name>A0A5M3Q5M7_9GAMM</name>
<protein>
    <submittedName>
        <fullName evidence="1">Uncharacterized protein</fullName>
    </submittedName>
</protein>
<dbReference type="RefSeq" id="WP_136630774.1">
    <property type="nucleotide sequence ID" value="NZ_BGZI01000043.1"/>
</dbReference>
<evidence type="ECO:0000313" key="1">
    <source>
        <dbReference type="EMBL" id="GBO90457.1"/>
    </source>
</evidence>
<dbReference type="EMBL" id="BGZI01000043">
    <property type="protein sequence ID" value="GBO90457.1"/>
    <property type="molecule type" value="Genomic_DNA"/>
</dbReference>